<organism evidence="13 14">
    <name type="scientific">Massilia glaciei</name>
    <dbReference type="NCBI Taxonomy" id="1524097"/>
    <lineage>
        <taxon>Bacteria</taxon>
        <taxon>Pseudomonadati</taxon>
        <taxon>Pseudomonadota</taxon>
        <taxon>Betaproteobacteria</taxon>
        <taxon>Burkholderiales</taxon>
        <taxon>Oxalobacteraceae</taxon>
        <taxon>Telluria group</taxon>
        <taxon>Massilia</taxon>
    </lineage>
</organism>
<evidence type="ECO:0000256" key="2">
    <source>
        <dbReference type="ARBA" id="ARBA00006555"/>
    </source>
</evidence>
<keyword evidence="6 11" id="KW-0812">Transmembrane</keyword>
<feature type="transmembrane region" description="Helical" evidence="11">
    <location>
        <begin position="20"/>
        <end position="39"/>
    </location>
</feature>
<evidence type="ECO:0000256" key="1">
    <source>
        <dbReference type="ARBA" id="ARBA00004383"/>
    </source>
</evidence>
<dbReference type="AlphaFoldDB" id="A0A2U2HH93"/>
<dbReference type="EMBL" id="PXWF02000259">
    <property type="protein sequence ID" value="PWF45039.1"/>
    <property type="molecule type" value="Genomic_DNA"/>
</dbReference>
<evidence type="ECO:0000256" key="10">
    <source>
        <dbReference type="SAM" id="MobiDB-lite"/>
    </source>
</evidence>
<dbReference type="Pfam" id="PF03544">
    <property type="entry name" value="TonB_C"/>
    <property type="match status" value="1"/>
</dbReference>
<dbReference type="Gene3D" id="3.30.1150.10">
    <property type="match status" value="1"/>
</dbReference>
<feature type="compositionally biased region" description="Polar residues" evidence="10">
    <location>
        <begin position="138"/>
        <end position="152"/>
    </location>
</feature>
<protein>
    <submittedName>
        <fullName evidence="13">Energy transducer TonB</fullName>
    </submittedName>
</protein>
<evidence type="ECO:0000256" key="8">
    <source>
        <dbReference type="ARBA" id="ARBA00022989"/>
    </source>
</evidence>
<dbReference type="PROSITE" id="PS52015">
    <property type="entry name" value="TONB_CTD"/>
    <property type="match status" value="1"/>
</dbReference>
<dbReference type="Proteomes" id="UP000241421">
    <property type="component" value="Unassembled WGS sequence"/>
</dbReference>
<keyword evidence="9 11" id="KW-0472">Membrane</keyword>
<evidence type="ECO:0000256" key="3">
    <source>
        <dbReference type="ARBA" id="ARBA00022448"/>
    </source>
</evidence>
<evidence type="ECO:0000313" key="14">
    <source>
        <dbReference type="Proteomes" id="UP000241421"/>
    </source>
</evidence>
<evidence type="ECO:0000256" key="7">
    <source>
        <dbReference type="ARBA" id="ARBA00022927"/>
    </source>
</evidence>
<evidence type="ECO:0000256" key="6">
    <source>
        <dbReference type="ARBA" id="ARBA00022692"/>
    </source>
</evidence>
<evidence type="ECO:0000256" key="4">
    <source>
        <dbReference type="ARBA" id="ARBA00022475"/>
    </source>
</evidence>
<dbReference type="NCBIfam" id="TIGR01352">
    <property type="entry name" value="tonB_Cterm"/>
    <property type="match status" value="1"/>
</dbReference>
<dbReference type="GO" id="GO:0015031">
    <property type="term" value="P:protein transport"/>
    <property type="evidence" value="ECO:0007669"/>
    <property type="project" value="UniProtKB-KW"/>
</dbReference>
<comment type="similarity">
    <text evidence="2">Belongs to the TonB family.</text>
</comment>
<keyword evidence="7" id="KW-0653">Protein transport</keyword>
<dbReference type="InterPro" id="IPR037682">
    <property type="entry name" value="TonB_C"/>
</dbReference>
<reference evidence="13 14" key="1">
    <citation type="submission" date="2018-04" db="EMBL/GenBank/DDBJ databases">
        <title>Massilia violaceinigra sp. nov., a novel purple-pigmented bacterium isolated from Tianshan glacier, Xinjiang, China.</title>
        <authorList>
            <person name="Wang H."/>
        </authorList>
    </citation>
    <scope>NUCLEOTIDE SEQUENCE [LARGE SCALE GENOMIC DNA]</scope>
    <source>
        <strain evidence="13 14">B448-2</strain>
    </source>
</reference>
<dbReference type="GO" id="GO:0055085">
    <property type="term" value="P:transmembrane transport"/>
    <property type="evidence" value="ECO:0007669"/>
    <property type="project" value="InterPro"/>
</dbReference>
<comment type="caution">
    <text evidence="13">The sequence shown here is derived from an EMBL/GenBank/DDBJ whole genome shotgun (WGS) entry which is preliminary data.</text>
</comment>
<dbReference type="InterPro" id="IPR006260">
    <property type="entry name" value="TonB/TolA_C"/>
</dbReference>
<keyword evidence="3" id="KW-0813">Transport</keyword>
<keyword evidence="4" id="KW-1003">Cell membrane</keyword>
<accession>A0A2U2HH93</accession>
<keyword evidence="5" id="KW-0997">Cell inner membrane</keyword>
<evidence type="ECO:0000256" key="9">
    <source>
        <dbReference type="ARBA" id="ARBA00023136"/>
    </source>
</evidence>
<dbReference type="SUPFAM" id="SSF74653">
    <property type="entry name" value="TolA/TonB C-terminal domain"/>
    <property type="match status" value="1"/>
</dbReference>
<proteinExistence type="inferred from homology"/>
<keyword evidence="14" id="KW-1185">Reference proteome</keyword>
<gene>
    <name evidence="13" type="ORF">C7C56_018725</name>
</gene>
<dbReference type="GO" id="GO:0098797">
    <property type="term" value="C:plasma membrane protein complex"/>
    <property type="evidence" value="ECO:0007669"/>
    <property type="project" value="TreeGrafter"/>
</dbReference>
<feature type="region of interest" description="Disordered" evidence="10">
    <location>
        <begin position="123"/>
        <end position="159"/>
    </location>
</feature>
<keyword evidence="8 11" id="KW-1133">Transmembrane helix</keyword>
<sequence>MTFSLQPAPSVSPFAQLRQKLVPLTGIVVVHALMFLLIYSGMAHRIVQKAMPDTVYVNFVDPPAPSKPAAPAPVPKNVALAEAPPPVIPPLPLINLAAVQNAITTPPPAAVAAPVERQAAPAQAAIAPPAAPKPSGPRTVSSGVEPISTAQPTYPPLSKRMGEQGKVVLRILVNEKGVPDKVLVESSSGFARLDAAGREAALRYLFKPYIEDGHAVAVFVLLPLSFELNS</sequence>
<dbReference type="GO" id="GO:0031992">
    <property type="term" value="F:energy transducer activity"/>
    <property type="evidence" value="ECO:0007669"/>
    <property type="project" value="TreeGrafter"/>
</dbReference>
<dbReference type="PANTHER" id="PTHR33446:SF2">
    <property type="entry name" value="PROTEIN TONB"/>
    <property type="match status" value="1"/>
</dbReference>
<feature type="domain" description="TonB C-terminal" evidence="12">
    <location>
        <begin position="139"/>
        <end position="230"/>
    </location>
</feature>
<comment type="subcellular location">
    <subcellularLocation>
        <location evidence="1">Cell inner membrane</location>
        <topology evidence="1">Single-pass membrane protein</topology>
        <orientation evidence="1">Periplasmic side</orientation>
    </subcellularLocation>
</comment>
<dbReference type="OrthoDB" id="9792439at2"/>
<evidence type="ECO:0000256" key="11">
    <source>
        <dbReference type="SAM" id="Phobius"/>
    </source>
</evidence>
<evidence type="ECO:0000256" key="5">
    <source>
        <dbReference type="ARBA" id="ARBA00022519"/>
    </source>
</evidence>
<dbReference type="PANTHER" id="PTHR33446">
    <property type="entry name" value="PROTEIN TONB-RELATED"/>
    <property type="match status" value="1"/>
</dbReference>
<evidence type="ECO:0000313" key="13">
    <source>
        <dbReference type="EMBL" id="PWF45039.1"/>
    </source>
</evidence>
<evidence type="ECO:0000259" key="12">
    <source>
        <dbReference type="PROSITE" id="PS52015"/>
    </source>
</evidence>
<dbReference type="InterPro" id="IPR051045">
    <property type="entry name" value="TonB-dependent_transducer"/>
</dbReference>
<name>A0A2U2HH93_9BURK</name>